<protein>
    <recommendedName>
        <fullName evidence="3">DUF2711 domain-containing protein</fullName>
    </recommendedName>
</protein>
<evidence type="ECO:0000313" key="2">
    <source>
        <dbReference type="Proteomes" id="UP000223777"/>
    </source>
</evidence>
<proteinExistence type="predicted"/>
<gene>
    <name evidence="1" type="ORF">CN984_27290</name>
</gene>
<dbReference type="InterPro" id="IPR024250">
    <property type="entry name" value="DUF2711"/>
</dbReference>
<accession>A0A2B9PI29</accession>
<organism evidence="1 2">
    <name type="scientific">Bacillus cereus</name>
    <dbReference type="NCBI Taxonomy" id="1396"/>
    <lineage>
        <taxon>Bacteria</taxon>
        <taxon>Bacillati</taxon>
        <taxon>Bacillota</taxon>
        <taxon>Bacilli</taxon>
        <taxon>Bacillales</taxon>
        <taxon>Bacillaceae</taxon>
        <taxon>Bacillus</taxon>
        <taxon>Bacillus cereus group</taxon>
    </lineage>
</organism>
<dbReference type="Proteomes" id="UP000223777">
    <property type="component" value="Unassembled WGS sequence"/>
</dbReference>
<name>A0A2B9PI29_BACCE</name>
<evidence type="ECO:0008006" key="3">
    <source>
        <dbReference type="Google" id="ProtNLM"/>
    </source>
</evidence>
<evidence type="ECO:0000313" key="1">
    <source>
        <dbReference type="EMBL" id="PGO22427.1"/>
    </source>
</evidence>
<dbReference type="RefSeq" id="WP_098767646.1">
    <property type="nucleotide sequence ID" value="NZ_NUIL01000056.1"/>
</dbReference>
<reference evidence="1 2" key="1">
    <citation type="submission" date="2017-09" db="EMBL/GenBank/DDBJ databases">
        <title>Large-scale bioinformatics analysis of Bacillus genomes uncovers conserved roles of natural products in bacterial physiology.</title>
        <authorList>
            <consortium name="Agbiome Team Llc"/>
            <person name="Bleich R.M."/>
            <person name="Grubbs K.J."/>
            <person name="Santa Maria K.C."/>
            <person name="Allen S.E."/>
            <person name="Farag S."/>
            <person name="Shank E.A."/>
            <person name="Bowers A."/>
        </authorList>
    </citation>
    <scope>NUCLEOTIDE SEQUENCE [LARGE SCALE GENOMIC DNA]</scope>
    <source>
        <strain evidence="1 2">AFS050027</strain>
    </source>
</reference>
<dbReference type="Pfam" id="PF10924">
    <property type="entry name" value="DUF2711"/>
    <property type="match status" value="1"/>
</dbReference>
<dbReference type="EMBL" id="NUIL01000056">
    <property type="protein sequence ID" value="PGO22427.1"/>
    <property type="molecule type" value="Genomic_DNA"/>
</dbReference>
<comment type="caution">
    <text evidence="1">The sequence shown here is derived from an EMBL/GenBank/DDBJ whole genome shotgun (WGS) entry which is preliminary data.</text>
</comment>
<sequence length="226" mass="26083">MLDYIWLDDKTPILNQLPNNFKSAAILPHPFVQMPLGWEQTKRKNPYQHIYPSDEEILKLGIPIKWDKMIHNCGLTTHKELAIALKTSICALREKYSREDLANKLNSTFKPDLYYPTEDSTSVFLISDILKILGSKGANHLYYSAPIFDDSGILKINNSTSLEICDLSPNELILTDENMDFAFMSVYDSFITLFLAKSENMNHIVQLMNLEAIICDDKTYINWYLY</sequence>
<dbReference type="AlphaFoldDB" id="A0A2B9PI29"/>